<keyword evidence="2" id="KW-0805">Transcription regulation</keyword>
<feature type="region of interest" description="Disordered" evidence="7">
    <location>
        <begin position="394"/>
        <end position="422"/>
    </location>
</feature>
<evidence type="ECO:0000256" key="3">
    <source>
        <dbReference type="ARBA" id="ARBA00023054"/>
    </source>
</evidence>
<comment type="subcellular location">
    <subcellularLocation>
        <location evidence="1">Nucleus</location>
    </subcellularLocation>
</comment>
<evidence type="ECO:0000313" key="10">
    <source>
        <dbReference type="Proteomes" id="UP000008311"/>
    </source>
</evidence>
<dbReference type="PANTHER" id="PTHR31307">
    <property type="entry name" value="TRIHELIX TRANSCRIPTION FACTOR ASIL2"/>
    <property type="match status" value="1"/>
</dbReference>
<feature type="compositionally biased region" description="Low complexity" evidence="7">
    <location>
        <begin position="98"/>
        <end position="108"/>
    </location>
</feature>
<evidence type="ECO:0000256" key="7">
    <source>
        <dbReference type="SAM" id="MobiDB-lite"/>
    </source>
</evidence>
<dbReference type="eggNOG" id="KOG4282">
    <property type="taxonomic scope" value="Eukaryota"/>
</dbReference>
<feature type="compositionally biased region" description="Low complexity" evidence="7">
    <location>
        <begin position="408"/>
        <end position="422"/>
    </location>
</feature>
<reference evidence="10" key="1">
    <citation type="journal article" date="2010" name="Nat. Biotechnol.">
        <title>Draft genome sequence of the oilseed species Ricinus communis.</title>
        <authorList>
            <person name="Chan A.P."/>
            <person name="Crabtree J."/>
            <person name="Zhao Q."/>
            <person name="Lorenzi H."/>
            <person name="Orvis J."/>
            <person name="Puiu D."/>
            <person name="Melake-Berhan A."/>
            <person name="Jones K.M."/>
            <person name="Redman J."/>
            <person name="Chen G."/>
            <person name="Cahoon E.B."/>
            <person name="Gedil M."/>
            <person name="Stanke M."/>
            <person name="Haas B.J."/>
            <person name="Wortman J.R."/>
            <person name="Fraser-Liggett C.M."/>
            <person name="Ravel J."/>
            <person name="Rabinowicz P.D."/>
        </authorList>
    </citation>
    <scope>NUCLEOTIDE SEQUENCE [LARGE SCALE GENOMIC DNA]</scope>
    <source>
        <strain evidence="10">cv. Hale</strain>
    </source>
</reference>
<dbReference type="FunCoup" id="B9ST60">
    <property type="interactions" value="872"/>
</dbReference>
<dbReference type="PANTHER" id="PTHR31307:SF4">
    <property type="entry name" value="TRIHELIX TRANSCRIPTION FACTOR ASIL2"/>
    <property type="match status" value="1"/>
</dbReference>
<keyword evidence="3" id="KW-0175">Coiled coil</keyword>
<evidence type="ECO:0000256" key="5">
    <source>
        <dbReference type="ARBA" id="ARBA00023163"/>
    </source>
</evidence>
<evidence type="ECO:0000256" key="2">
    <source>
        <dbReference type="ARBA" id="ARBA00023015"/>
    </source>
</evidence>
<dbReference type="Gene3D" id="1.10.10.60">
    <property type="entry name" value="Homeodomain-like"/>
    <property type="match status" value="1"/>
</dbReference>
<evidence type="ECO:0000259" key="8">
    <source>
        <dbReference type="Pfam" id="PF13837"/>
    </source>
</evidence>
<keyword evidence="6" id="KW-0539">Nucleus</keyword>
<dbReference type="InParanoid" id="B9ST60"/>
<keyword evidence="5" id="KW-0804">Transcription</keyword>
<dbReference type="EMBL" id="EQ974122">
    <property type="protein sequence ID" value="EEF33193.1"/>
    <property type="molecule type" value="Genomic_DNA"/>
</dbReference>
<evidence type="ECO:0000256" key="4">
    <source>
        <dbReference type="ARBA" id="ARBA00023125"/>
    </source>
</evidence>
<accession>B9ST60</accession>
<evidence type="ECO:0000313" key="9">
    <source>
        <dbReference type="EMBL" id="EEF33193.1"/>
    </source>
</evidence>
<feature type="region of interest" description="Disordered" evidence="7">
    <location>
        <begin position="280"/>
        <end position="318"/>
    </location>
</feature>
<gene>
    <name evidence="9" type="ORF">RCOM_0684260</name>
</gene>
<dbReference type="GO" id="GO:0005634">
    <property type="term" value="C:nucleus"/>
    <property type="evidence" value="ECO:0000318"/>
    <property type="project" value="GO_Central"/>
</dbReference>
<dbReference type="InterPro" id="IPR044823">
    <property type="entry name" value="ASIL1/2-like"/>
</dbReference>
<name>B9ST60_RICCO</name>
<dbReference type="InterPro" id="IPR044822">
    <property type="entry name" value="Myb_DNA-bind_4"/>
</dbReference>
<dbReference type="Proteomes" id="UP000008311">
    <property type="component" value="Unassembled WGS sequence"/>
</dbReference>
<protein>
    <submittedName>
        <fullName evidence="9">Transcription factor, putative</fullName>
    </submittedName>
</protein>
<evidence type="ECO:0000256" key="1">
    <source>
        <dbReference type="ARBA" id="ARBA00004123"/>
    </source>
</evidence>
<keyword evidence="10" id="KW-1185">Reference proteome</keyword>
<dbReference type="STRING" id="3988.B9ST60"/>
<evidence type="ECO:0000256" key="6">
    <source>
        <dbReference type="ARBA" id="ARBA00023242"/>
    </source>
</evidence>
<feature type="region of interest" description="Disordered" evidence="7">
    <location>
        <begin position="76"/>
        <end position="110"/>
    </location>
</feature>
<feature type="domain" description="Myb/SANT-like DNA-binding" evidence="8">
    <location>
        <begin position="155"/>
        <end position="245"/>
    </location>
</feature>
<proteinExistence type="predicted"/>
<sequence length="422" mass="47257">MVEVKEASFMQVRAKLLLFCNLAHFYHDKGNLGNTEHRQPAGSSPKAIPINTMSFSVNSYLQTNFNIHLNNYQAGNNAHHHAGDGNSNHSQSIPLHIQSQSQTSPSPSNGRITVTVAAAAVAEPQQQQQQKNNLAVIPFQIQQQPPKSNGGGREDCWSEGATGVLIDAWGERYLELSRGNLKQKHWKEVADIVSSREDYTKSAKTDIQCKNRIDTVKKKYKLEKAKIAAGAGPSKWPFFQRLDQLIGPVAKSTNASNIPVGIPVNSNVYRKVQLKSNNVKGGQFRKRGHQVETEEEEDSEEEEFEDSDDSLPPPEKKAKRVVVVKEKKGWGNSIRMLTQAMLKFGEVYEQAESAKLQQVVEMEKARMKFAKDLELQRMQFFIKTQMEISQLKPCTRGANGSNQHHHSGSNNNIIMNNNSNNK</sequence>
<dbReference type="Pfam" id="PF13837">
    <property type="entry name" value="Myb_DNA-bind_4"/>
    <property type="match status" value="1"/>
</dbReference>
<dbReference type="AlphaFoldDB" id="B9ST60"/>
<organism evidence="9 10">
    <name type="scientific">Ricinus communis</name>
    <name type="common">Castor bean</name>
    <dbReference type="NCBI Taxonomy" id="3988"/>
    <lineage>
        <taxon>Eukaryota</taxon>
        <taxon>Viridiplantae</taxon>
        <taxon>Streptophyta</taxon>
        <taxon>Embryophyta</taxon>
        <taxon>Tracheophyta</taxon>
        <taxon>Spermatophyta</taxon>
        <taxon>Magnoliopsida</taxon>
        <taxon>eudicotyledons</taxon>
        <taxon>Gunneridae</taxon>
        <taxon>Pentapetalae</taxon>
        <taxon>rosids</taxon>
        <taxon>fabids</taxon>
        <taxon>Malpighiales</taxon>
        <taxon>Euphorbiaceae</taxon>
        <taxon>Acalyphoideae</taxon>
        <taxon>Acalypheae</taxon>
        <taxon>Ricinus</taxon>
    </lineage>
</organism>
<keyword evidence="4" id="KW-0238">DNA-binding</keyword>
<feature type="compositionally biased region" description="Acidic residues" evidence="7">
    <location>
        <begin position="293"/>
        <end position="309"/>
    </location>
</feature>
<dbReference type="GO" id="GO:0000976">
    <property type="term" value="F:transcription cis-regulatory region binding"/>
    <property type="evidence" value="ECO:0000318"/>
    <property type="project" value="GO_Central"/>
</dbReference>
<dbReference type="FunFam" id="1.10.10.60:FF:000104">
    <property type="entry name" value="trihelix transcription factor ASIL2"/>
    <property type="match status" value="1"/>
</dbReference>